<reference evidence="1" key="1">
    <citation type="submission" date="2024-02" db="EMBL/GenBank/DDBJ databases">
        <authorList>
            <consortium name="ELIXIR-Norway"/>
            <consortium name="Elixir Norway"/>
        </authorList>
    </citation>
    <scope>NUCLEOTIDE SEQUENCE</scope>
</reference>
<proteinExistence type="predicted"/>
<protein>
    <submittedName>
        <fullName evidence="1">Uncharacterized protein</fullName>
    </submittedName>
</protein>
<evidence type="ECO:0000313" key="1">
    <source>
        <dbReference type="EMBL" id="CAK9230219.1"/>
    </source>
</evidence>
<gene>
    <name evidence="1" type="ORF">CSSPTR1EN2_LOCUS20123</name>
</gene>
<keyword evidence="2" id="KW-1185">Reference proteome</keyword>
<sequence>MAVSFSLDHGFGGFQEEMATGTSDEAAQDSDEWRNYLTCKLSLAAFQALGISPAVLVINPPDLVQEVKRKIEEHRQTQESEILDASIADAALLALVIDDAREAISYCLKSRHCQNNHAFYPFLLHGLGVLRSRRRTAASGGNC</sequence>
<name>A0ABP0UU76_9BRYO</name>
<dbReference type="EMBL" id="OZ019898">
    <property type="protein sequence ID" value="CAK9230219.1"/>
    <property type="molecule type" value="Genomic_DNA"/>
</dbReference>
<organism evidence="1 2">
    <name type="scientific">Sphagnum troendelagicum</name>
    <dbReference type="NCBI Taxonomy" id="128251"/>
    <lineage>
        <taxon>Eukaryota</taxon>
        <taxon>Viridiplantae</taxon>
        <taxon>Streptophyta</taxon>
        <taxon>Embryophyta</taxon>
        <taxon>Bryophyta</taxon>
        <taxon>Sphagnophytina</taxon>
        <taxon>Sphagnopsida</taxon>
        <taxon>Sphagnales</taxon>
        <taxon>Sphagnaceae</taxon>
        <taxon>Sphagnum</taxon>
    </lineage>
</organism>
<dbReference type="Proteomes" id="UP001497512">
    <property type="component" value="Chromosome 6"/>
</dbReference>
<evidence type="ECO:0000313" key="2">
    <source>
        <dbReference type="Proteomes" id="UP001497512"/>
    </source>
</evidence>
<accession>A0ABP0UU76</accession>